<sequence>WARDREEISEQIKALNKLKSMASKYGFDISRPASTAKEAVQWTYFGYLASVKSQDGAAMSIGRLSAFFDVYFERDLAAGLITES</sequence>
<keyword evidence="2" id="KW-0670">Pyruvate</keyword>
<organism evidence="2 3">
    <name type="scientific">Streptococcus agalactiae</name>
    <dbReference type="NCBI Taxonomy" id="1311"/>
    <lineage>
        <taxon>Bacteria</taxon>
        <taxon>Bacillati</taxon>
        <taxon>Bacillota</taxon>
        <taxon>Bacilli</taxon>
        <taxon>Lactobacillales</taxon>
        <taxon>Streptococcaceae</taxon>
        <taxon>Streptococcus</taxon>
    </lineage>
</organism>
<feature type="non-terminal residue" evidence="2">
    <location>
        <position position="84"/>
    </location>
</feature>
<feature type="domain" description="PFL" evidence="1">
    <location>
        <begin position="1"/>
        <end position="84"/>
    </location>
</feature>
<feature type="non-terminal residue" evidence="2">
    <location>
        <position position="1"/>
    </location>
</feature>
<dbReference type="PROSITE" id="PS51554">
    <property type="entry name" value="PFL"/>
    <property type="match status" value="1"/>
</dbReference>
<gene>
    <name evidence="2" type="ORF">QP229_12430</name>
</gene>
<evidence type="ECO:0000313" key="2">
    <source>
        <dbReference type="EMBL" id="MDK6900755.1"/>
    </source>
</evidence>
<accession>A0AAW6Y298</accession>
<dbReference type="GO" id="GO:0016829">
    <property type="term" value="F:lyase activity"/>
    <property type="evidence" value="ECO:0007669"/>
    <property type="project" value="UniProtKB-KW"/>
</dbReference>
<dbReference type="PANTHER" id="PTHR30191:SF0">
    <property type="entry name" value="FORMATE ACETYLTRANSFERASE 1"/>
    <property type="match status" value="1"/>
</dbReference>
<proteinExistence type="predicted"/>
<dbReference type="GO" id="GO:0005829">
    <property type="term" value="C:cytosol"/>
    <property type="evidence" value="ECO:0007669"/>
    <property type="project" value="TreeGrafter"/>
</dbReference>
<dbReference type="PANTHER" id="PTHR30191">
    <property type="entry name" value="FORMATE ACETYLTRANSFERASE"/>
    <property type="match status" value="1"/>
</dbReference>
<name>A0AAW6Y298_STRAG</name>
<evidence type="ECO:0000313" key="3">
    <source>
        <dbReference type="Proteomes" id="UP001230629"/>
    </source>
</evidence>
<comment type="caution">
    <text evidence="2">The sequence shown here is derived from an EMBL/GenBank/DDBJ whole genome shotgun (WGS) entry which is preliminary data.</text>
</comment>
<keyword evidence="2" id="KW-0456">Lyase</keyword>
<dbReference type="InterPro" id="IPR004184">
    <property type="entry name" value="PFL_dom"/>
</dbReference>
<dbReference type="Gene3D" id="3.20.70.20">
    <property type="match status" value="1"/>
</dbReference>
<dbReference type="EMBL" id="JASOIH010000495">
    <property type="protein sequence ID" value="MDK6900755.1"/>
    <property type="molecule type" value="Genomic_DNA"/>
</dbReference>
<dbReference type="SUPFAM" id="SSF51998">
    <property type="entry name" value="PFL-like glycyl radical enzymes"/>
    <property type="match status" value="1"/>
</dbReference>
<dbReference type="Proteomes" id="UP001230629">
    <property type="component" value="Unassembled WGS sequence"/>
</dbReference>
<evidence type="ECO:0000259" key="1">
    <source>
        <dbReference type="PROSITE" id="PS51554"/>
    </source>
</evidence>
<dbReference type="Pfam" id="PF02901">
    <property type="entry name" value="PFL-like"/>
    <property type="match status" value="1"/>
</dbReference>
<protein>
    <submittedName>
        <fullName evidence="2">Pyruvate formate lyase family protein</fullName>
    </submittedName>
</protein>
<dbReference type="AlphaFoldDB" id="A0AAW6Y298"/>
<dbReference type="InterPro" id="IPR050244">
    <property type="entry name" value="Auton_GlycylRad_Cofactor"/>
</dbReference>
<reference evidence="2" key="1">
    <citation type="submission" date="2023-05" db="EMBL/GenBank/DDBJ databases">
        <title>Cataloging the Phylogenetic Diversity of Human Bladder Bacteria.</title>
        <authorList>
            <person name="Du J."/>
        </authorList>
    </citation>
    <scope>NUCLEOTIDE SEQUENCE</scope>
    <source>
        <strain evidence="2">UMB8703</strain>
    </source>
</reference>
<dbReference type="GO" id="GO:0008861">
    <property type="term" value="F:formate C-acetyltransferase activity"/>
    <property type="evidence" value="ECO:0007669"/>
    <property type="project" value="TreeGrafter"/>
</dbReference>